<dbReference type="EMBL" id="MGBG01000013">
    <property type="protein sequence ID" value="OGK64933.1"/>
    <property type="molecule type" value="Genomic_DNA"/>
</dbReference>
<dbReference type="GO" id="GO:0005524">
    <property type="term" value="F:ATP binding"/>
    <property type="evidence" value="ECO:0007669"/>
    <property type="project" value="UniProtKB-KW"/>
</dbReference>
<dbReference type="InterPro" id="IPR008921">
    <property type="entry name" value="DNA_pol3_clamp-load_cplx_C"/>
</dbReference>
<dbReference type="InterPro" id="IPR027417">
    <property type="entry name" value="P-loop_NTPase"/>
</dbReference>
<reference evidence="10 11" key="1">
    <citation type="journal article" date="2016" name="Nat. Commun.">
        <title>Thousands of microbial genomes shed light on interconnected biogeochemical processes in an aquifer system.</title>
        <authorList>
            <person name="Anantharaman K."/>
            <person name="Brown C.T."/>
            <person name="Hug L.A."/>
            <person name="Sharon I."/>
            <person name="Castelle C.J."/>
            <person name="Probst A.J."/>
            <person name="Thomas B.C."/>
            <person name="Singh A."/>
            <person name="Wilkins M.J."/>
            <person name="Karaoz U."/>
            <person name="Brodie E.L."/>
            <person name="Williams K.H."/>
            <person name="Hubbard S.S."/>
            <person name="Banfield J.F."/>
        </authorList>
    </citation>
    <scope>NUCLEOTIDE SEQUENCE [LARGE SCALE GENOMIC DNA]</scope>
</reference>
<evidence type="ECO:0000256" key="1">
    <source>
        <dbReference type="ARBA" id="ARBA00006360"/>
    </source>
</evidence>
<dbReference type="SMART" id="SM00382">
    <property type="entry name" value="AAA"/>
    <property type="match status" value="1"/>
</dbReference>
<evidence type="ECO:0000256" key="6">
    <source>
        <dbReference type="ARBA" id="ARBA00022932"/>
    </source>
</evidence>
<dbReference type="AlphaFoldDB" id="A0A1F7KAP4"/>
<dbReference type="SUPFAM" id="SSF52540">
    <property type="entry name" value="P-loop containing nucleoside triphosphate hydrolases"/>
    <property type="match status" value="1"/>
</dbReference>
<keyword evidence="8" id="KW-0808">Transferase</keyword>
<keyword evidence="5 8" id="KW-0067">ATP-binding</keyword>
<dbReference type="CDD" id="cd00009">
    <property type="entry name" value="AAA"/>
    <property type="match status" value="1"/>
</dbReference>
<dbReference type="InterPro" id="IPR050238">
    <property type="entry name" value="DNA_Rep/Repair_Clamp_Loader"/>
</dbReference>
<sequence>MYYLKYRPASLAEIDNQKRQEILTKIFQSSDLPHAFLFIGPKGTGKTSTARIIAKILNCEQNQGKKKLNPQSCNQCENCLAIAKNRFLDVYELDAASSRGIDDIRSLRDQVSYAPTRGAYKVYIIDEVHMLTKEAFNALLKTLEEPPSHVVFILATTESHKLPETIISRCLTVPFQKANLVEIRQSLLRIVKGEKLKVSEATLDLIAKSSQGSFRDAAKLLELAVSTTDLTEKAVSSLLKSNSQVEPEQFLKLVLAKQTAPALKFLQDYDSQGLDYSWLIEALLEELRVMLLIKKGLIDDSQIGSIINKTTLSEISRLMKILLEAYQLTKSSPIEALPLMIAVVEFAQEKV</sequence>
<evidence type="ECO:0000256" key="4">
    <source>
        <dbReference type="ARBA" id="ARBA00022833"/>
    </source>
</evidence>
<keyword evidence="3 8" id="KW-0547">Nucleotide-binding</keyword>
<comment type="catalytic activity">
    <reaction evidence="7 8">
        <text>DNA(n) + a 2'-deoxyribonucleoside 5'-triphosphate = DNA(n+1) + diphosphate</text>
        <dbReference type="Rhea" id="RHEA:22508"/>
        <dbReference type="Rhea" id="RHEA-COMP:17339"/>
        <dbReference type="Rhea" id="RHEA-COMP:17340"/>
        <dbReference type="ChEBI" id="CHEBI:33019"/>
        <dbReference type="ChEBI" id="CHEBI:61560"/>
        <dbReference type="ChEBI" id="CHEBI:173112"/>
        <dbReference type="EC" id="2.7.7.7"/>
    </reaction>
</comment>
<evidence type="ECO:0000256" key="7">
    <source>
        <dbReference type="ARBA" id="ARBA00049244"/>
    </source>
</evidence>
<keyword evidence="6 8" id="KW-0239">DNA-directed DNA polymerase</keyword>
<accession>A0A1F7KAP4</accession>
<feature type="domain" description="AAA+ ATPase" evidence="9">
    <location>
        <begin position="32"/>
        <end position="194"/>
    </location>
</feature>
<evidence type="ECO:0000256" key="3">
    <source>
        <dbReference type="ARBA" id="ARBA00022741"/>
    </source>
</evidence>
<dbReference type="Pfam" id="PF13177">
    <property type="entry name" value="DNA_pol3_delta2"/>
    <property type="match status" value="1"/>
</dbReference>
<proteinExistence type="inferred from homology"/>
<dbReference type="GO" id="GO:0046872">
    <property type="term" value="F:metal ion binding"/>
    <property type="evidence" value="ECO:0007669"/>
    <property type="project" value="UniProtKB-KW"/>
</dbReference>
<keyword evidence="8" id="KW-0235">DNA replication</keyword>
<evidence type="ECO:0000313" key="10">
    <source>
        <dbReference type="EMBL" id="OGK64933.1"/>
    </source>
</evidence>
<dbReference type="InterPro" id="IPR045085">
    <property type="entry name" value="HLD_clamp_pol_III_gamma_tau"/>
</dbReference>
<dbReference type="Proteomes" id="UP000178450">
    <property type="component" value="Unassembled WGS sequence"/>
</dbReference>
<name>A0A1F7KAP4_9BACT</name>
<keyword evidence="4" id="KW-0862">Zinc</keyword>
<protein>
    <recommendedName>
        <fullName evidence="8">DNA polymerase III subunit gamma/tau</fullName>
        <ecNumber evidence="8">2.7.7.7</ecNumber>
    </recommendedName>
</protein>
<evidence type="ECO:0000259" key="9">
    <source>
        <dbReference type="SMART" id="SM00382"/>
    </source>
</evidence>
<comment type="caution">
    <text evidence="10">The sequence shown here is derived from an EMBL/GenBank/DDBJ whole genome shotgun (WGS) entry which is preliminary data.</text>
</comment>
<dbReference type="PANTHER" id="PTHR11669:SF0">
    <property type="entry name" value="PROTEIN STICHEL-LIKE 2"/>
    <property type="match status" value="1"/>
</dbReference>
<dbReference type="GO" id="GO:0003677">
    <property type="term" value="F:DNA binding"/>
    <property type="evidence" value="ECO:0007669"/>
    <property type="project" value="InterPro"/>
</dbReference>
<dbReference type="Gene3D" id="3.40.50.300">
    <property type="entry name" value="P-loop containing nucleotide triphosphate hydrolases"/>
    <property type="match status" value="1"/>
</dbReference>
<keyword evidence="8" id="KW-0548">Nucleotidyltransferase</keyword>
<dbReference type="NCBIfam" id="TIGR02397">
    <property type="entry name" value="dnaX_nterm"/>
    <property type="match status" value="1"/>
</dbReference>
<dbReference type="SUPFAM" id="SSF48019">
    <property type="entry name" value="post-AAA+ oligomerization domain-like"/>
    <property type="match status" value="1"/>
</dbReference>
<gene>
    <name evidence="8" type="primary">dnaX</name>
    <name evidence="10" type="ORF">A2209_04535</name>
</gene>
<dbReference type="Gene3D" id="1.10.8.60">
    <property type="match status" value="1"/>
</dbReference>
<dbReference type="GO" id="GO:0003887">
    <property type="term" value="F:DNA-directed DNA polymerase activity"/>
    <property type="evidence" value="ECO:0007669"/>
    <property type="project" value="UniProtKB-KW"/>
</dbReference>
<comment type="subunit">
    <text evidence="8">DNA polymerase III contains a core (composed of alpha, epsilon and theta chains) that associates with a tau subunit. This core dimerizes to form the POLIII' complex. PolIII' associates with the gamma complex (composed of gamma, delta, delta', psi and chi chains) and with the beta chain to form the complete DNA polymerase III complex.</text>
</comment>
<organism evidence="10 11">
    <name type="scientific">Candidatus Roizmanbacteria bacterium RIFOXYA1_FULL_41_12</name>
    <dbReference type="NCBI Taxonomy" id="1802082"/>
    <lineage>
        <taxon>Bacteria</taxon>
        <taxon>Candidatus Roizmaniibacteriota</taxon>
    </lineage>
</organism>
<evidence type="ECO:0000256" key="2">
    <source>
        <dbReference type="ARBA" id="ARBA00022723"/>
    </source>
</evidence>
<evidence type="ECO:0000313" key="11">
    <source>
        <dbReference type="Proteomes" id="UP000178450"/>
    </source>
</evidence>
<dbReference type="InterPro" id="IPR012763">
    <property type="entry name" value="DNA_pol_III_sug/sutau_N"/>
</dbReference>
<dbReference type="GO" id="GO:0006261">
    <property type="term" value="P:DNA-templated DNA replication"/>
    <property type="evidence" value="ECO:0007669"/>
    <property type="project" value="TreeGrafter"/>
</dbReference>
<evidence type="ECO:0000256" key="5">
    <source>
        <dbReference type="ARBA" id="ARBA00022840"/>
    </source>
</evidence>
<dbReference type="Pfam" id="PF22608">
    <property type="entry name" value="DNAX_ATPase_lid"/>
    <property type="match status" value="1"/>
</dbReference>
<comment type="similarity">
    <text evidence="1 8">Belongs to the DnaX/STICHEL family.</text>
</comment>
<keyword evidence="2" id="KW-0479">Metal-binding</keyword>
<comment type="function">
    <text evidence="8">DNA polymerase III is a complex, multichain enzyme responsible for most of the replicative synthesis in bacteria. This DNA polymerase also exhibits 3' to 5' exonuclease activity.</text>
</comment>
<dbReference type="PANTHER" id="PTHR11669">
    <property type="entry name" value="REPLICATION FACTOR C / DNA POLYMERASE III GAMMA-TAU SUBUNIT"/>
    <property type="match status" value="1"/>
</dbReference>
<dbReference type="EC" id="2.7.7.7" evidence="8"/>
<dbReference type="GO" id="GO:0009360">
    <property type="term" value="C:DNA polymerase III complex"/>
    <property type="evidence" value="ECO:0007669"/>
    <property type="project" value="InterPro"/>
</dbReference>
<evidence type="ECO:0000256" key="8">
    <source>
        <dbReference type="RuleBase" id="RU364063"/>
    </source>
</evidence>
<dbReference type="InterPro" id="IPR003593">
    <property type="entry name" value="AAA+_ATPase"/>
</dbReference>